<keyword evidence="6 10" id="KW-1133">Transmembrane helix</keyword>
<comment type="caution">
    <text evidence="11">The sequence shown here is derived from an EMBL/GenBank/DDBJ whole genome shotgun (WGS) entry which is preliminary data.</text>
</comment>
<reference evidence="11" key="2">
    <citation type="journal article" date="2022" name="Syst. Appl. Microbiol.">
        <title>Chromohalobacter moromii sp. nov., a moderately halophilic bacterium isolated from lupine-based moromi fermentation.</title>
        <authorList>
            <person name="Lulf R.H."/>
            <person name="Hilgarth M."/>
            <person name="Ehrmann M.A."/>
        </authorList>
    </citation>
    <scope>NUCLEOTIDE SEQUENCE</scope>
    <source>
        <strain evidence="11">TMW 2.2304</strain>
    </source>
</reference>
<proteinExistence type="predicted"/>
<keyword evidence="8 10" id="KW-0472">Membrane</keyword>
<evidence type="ECO:0000256" key="1">
    <source>
        <dbReference type="ARBA" id="ARBA00004429"/>
    </source>
</evidence>
<evidence type="ECO:0000256" key="2">
    <source>
        <dbReference type="ARBA" id="ARBA00022448"/>
    </source>
</evidence>
<feature type="transmembrane region" description="Helical" evidence="10">
    <location>
        <begin position="285"/>
        <end position="308"/>
    </location>
</feature>
<evidence type="ECO:0000256" key="5">
    <source>
        <dbReference type="ARBA" id="ARBA00022692"/>
    </source>
</evidence>
<evidence type="ECO:0000256" key="9">
    <source>
        <dbReference type="ARBA" id="ARBA00031636"/>
    </source>
</evidence>
<dbReference type="InterPro" id="IPR050222">
    <property type="entry name" value="MATE_MdtK"/>
</dbReference>
<dbReference type="PANTHER" id="PTHR43298">
    <property type="entry name" value="MULTIDRUG RESISTANCE PROTEIN NORM-RELATED"/>
    <property type="match status" value="1"/>
</dbReference>
<evidence type="ECO:0000256" key="8">
    <source>
        <dbReference type="ARBA" id="ARBA00023136"/>
    </source>
</evidence>
<dbReference type="EMBL" id="JAHXDE010000004">
    <property type="protein sequence ID" value="MCT8506277.1"/>
    <property type="molecule type" value="Genomic_DNA"/>
</dbReference>
<dbReference type="InterPro" id="IPR002528">
    <property type="entry name" value="MATE_fam"/>
</dbReference>
<evidence type="ECO:0000313" key="11">
    <source>
        <dbReference type="EMBL" id="MCT8506277.1"/>
    </source>
</evidence>
<keyword evidence="5 10" id="KW-0812">Transmembrane</keyword>
<feature type="transmembrane region" description="Helical" evidence="10">
    <location>
        <begin position="82"/>
        <end position="105"/>
    </location>
</feature>
<evidence type="ECO:0000256" key="7">
    <source>
        <dbReference type="ARBA" id="ARBA00023065"/>
    </source>
</evidence>
<sequence>MIEGIPDAPLLECRFCLSGRIGLIAPQALFAHSLRESRLLMRLTLPICGAQLAQSGMSAVDIIMAGRASATDLAAVSVGSSLWLPLMLFMTGALMGLTPIVAQLLGGQRQTAIRPYVHQALWIALLLGTLSALLLWFGVGPVFRFMGVPEHVAELSAGYLAAVAFGMPGVGLYQALRAFSDGMNHTRPALWISLLGLGINIPCNYALIYGGPGIVSLLGDLTPEWVAALPALGAVGCGIATAISMWVMCLAMMVYTHRARAYGSVTLWHSPVPPRRRDIFELLHVGVPIGVAIFVEVTLFTLIALFVARLGEVVVSAHQIALNYTSILFMLPLSLSMALTVRVGNTLGRGDMHEARFVAWNGIVVCLLVALFNDAILWATASPILALYTSNAEVHALAMSLVTLAMLYQISDSLQVNLAGALRGYKDTRIIMLITVLSYWLIGLAGGHWLGRGWEGHFAPFGIHGYWLGLCAGLTVAALLLGWRLHHRARRSLAVSDDSSLGTATKD</sequence>
<keyword evidence="3" id="KW-0050">Antiport</keyword>
<keyword evidence="4" id="KW-1003">Cell membrane</keyword>
<feature type="transmembrane region" description="Helical" evidence="10">
    <location>
        <begin position="430"/>
        <end position="451"/>
    </location>
</feature>
<accession>A0A9X3AY61</accession>
<feature type="transmembrane region" description="Helical" evidence="10">
    <location>
        <begin position="392"/>
        <end position="410"/>
    </location>
</feature>
<comment type="subcellular location">
    <subcellularLocation>
        <location evidence="1">Cell inner membrane</location>
        <topology evidence="1">Multi-pass membrane protein</topology>
    </subcellularLocation>
</comment>
<evidence type="ECO:0000256" key="4">
    <source>
        <dbReference type="ARBA" id="ARBA00022475"/>
    </source>
</evidence>
<dbReference type="PANTHER" id="PTHR43298:SF2">
    <property type="entry name" value="FMN_FAD EXPORTER YEEO-RELATED"/>
    <property type="match status" value="1"/>
</dbReference>
<evidence type="ECO:0000256" key="6">
    <source>
        <dbReference type="ARBA" id="ARBA00022989"/>
    </source>
</evidence>
<evidence type="ECO:0000256" key="10">
    <source>
        <dbReference type="SAM" id="Phobius"/>
    </source>
</evidence>
<dbReference type="Pfam" id="PF01554">
    <property type="entry name" value="MatE"/>
    <property type="match status" value="2"/>
</dbReference>
<dbReference type="AlphaFoldDB" id="A0A9X3AY61"/>
<feature type="transmembrane region" description="Helical" evidence="10">
    <location>
        <begin position="357"/>
        <end position="380"/>
    </location>
</feature>
<feature type="transmembrane region" description="Helical" evidence="10">
    <location>
        <begin position="463"/>
        <end position="483"/>
    </location>
</feature>
<dbReference type="GO" id="GO:0015297">
    <property type="term" value="F:antiporter activity"/>
    <property type="evidence" value="ECO:0007669"/>
    <property type="project" value="UniProtKB-KW"/>
</dbReference>
<gene>
    <name evidence="11" type="ORF">KZO87_12915</name>
</gene>
<name>A0A9X3AY61_9GAMM</name>
<dbReference type="GO" id="GO:0042910">
    <property type="term" value="F:xenobiotic transmembrane transporter activity"/>
    <property type="evidence" value="ECO:0007669"/>
    <property type="project" value="InterPro"/>
</dbReference>
<keyword evidence="7" id="KW-0406">Ion transport</keyword>
<dbReference type="GO" id="GO:0005886">
    <property type="term" value="C:plasma membrane"/>
    <property type="evidence" value="ECO:0007669"/>
    <property type="project" value="UniProtKB-SubCell"/>
</dbReference>
<evidence type="ECO:0000256" key="3">
    <source>
        <dbReference type="ARBA" id="ARBA00022449"/>
    </source>
</evidence>
<organism evidence="11 12">
    <name type="scientific">Chromohalobacter moromii</name>
    <dbReference type="NCBI Taxonomy" id="2860329"/>
    <lineage>
        <taxon>Bacteria</taxon>
        <taxon>Pseudomonadati</taxon>
        <taxon>Pseudomonadota</taxon>
        <taxon>Gammaproteobacteria</taxon>
        <taxon>Oceanospirillales</taxon>
        <taxon>Halomonadaceae</taxon>
        <taxon>Chromohalobacter</taxon>
    </lineage>
</organism>
<dbReference type="Proteomes" id="UP001145353">
    <property type="component" value="Unassembled WGS sequence"/>
</dbReference>
<feature type="transmembrane region" description="Helical" evidence="10">
    <location>
        <begin position="320"/>
        <end position="345"/>
    </location>
</feature>
<feature type="transmembrane region" description="Helical" evidence="10">
    <location>
        <begin position="228"/>
        <end position="255"/>
    </location>
</feature>
<keyword evidence="12" id="KW-1185">Reference proteome</keyword>
<evidence type="ECO:0000313" key="12">
    <source>
        <dbReference type="Proteomes" id="UP001145353"/>
    </source>
</evidence>
<dbReference type="InterPro" id="IPR048279">
    <property type="entry name" value="MdtK-like"/>
</dbReference>
<protein>
    <recommendedName>
        <fullName evidence="9">Multidrug-efflux transporter</fullName>
    </recommendedName>
</protein>
<dbReference type="CDD" id="cd13131">
    <property type="entry name" value="MATE_NorM_like"/>
    <property type="match status" value="1"/>
</dbReference>
<dbReference type="GO" id="GO:0006811">
    <property type="term" value="P:monoatomic ion transport"/>
    <property type="evidence" value="ECO:0007669"/>
    <property type="project" value="UniProtKB-KW"/>
</dbReference>
<dbReference type="PIRSF" id="PIRSF006603">
    <property type="entry name" value="DinF"/>
    <property type="match status" value="1"/>
</dbReference>
<feature type="transmembrane region" description="Helical" evidence="10">
    <location>
        <begin position="157"/>
        <end position="176"/>
    </location>
</feature>
<feature type="transmembrane region" description="Helical" evidence="10">
    <location>
        <begin position="188"/>
        <end position="208"/>
    </location>
</feature>
<feature type="transmembrane region" description="Helical" evidence="10">
    <location>
        <begin position="117"/>
        <end position="137"/>
    </location>
</feature>
<reference evidence="11" key="1">
    <citation type="submission" date="2021-07" db="EMBL/GenBank/DDBJ databases">
        <authorList>
            <person name="Luelf R.H."/>
        </authorList>
    </citation>
    <scope>NUCLEOTIDE SEQUENCE</scope>
    <source>
        <strain evidence="11">TMW 2.2304</strain>
    </source>
</reference>
<keyword evidence="2" id="KW-0813">Transport</keyword>
<dbReference type="NCBIfam" id="TIGR00797">
    <property type="entry name" value="matE"/>
    <property type="match status" value="1"/>
</dbReference>